<organism evidence="2 3">
    <name type="scientific">Sphingomonas endophytica</name>
    <dbReference type="NCBI Taxonomy" id="869719"/>
    <lineage>
        <taxon>Bacteria</taxon>
        <taxon>Pseudomonadati</taxon>
        <taxon>Pseudomonadota</taxon>
        <taxon>Alphaproteobacteria</taxon>
        <taxon>Sphingomonadales</taxon>
        <taxon>Sphingomonadaceae</taxon>
        <taxon>Sphingomonas</taxon>
    </lineage>
</organism>
<reference evidence="2 3" key="2">
    <citation type="submission" date="2020-08" db="EMBL/GenBank/DDBJ databases">
        <authorList>
            <person name="Partida-Martinez L."/>
            <person name="Huntemann M."/>
            <person name="Clum A."/>
            <person name="Wang J."/>
            <person name="Palaniappan K."/>
            <person name="Ritter S."/>
            <person name="Chen I.-M."/>
            <person name="Stamatis D."/>
            <person name="Reddy T."/>
            <person name="O'Malley R."/>
            <person name="Daum C."/>
            <person name="Shapiro N."/>
            <person name="Ivanova N."/>
            <person name="Kyrpides N."/>
            <person name="Woyke T."/>
        </authorList>
    </citation>
    <scope>NUCLEOTIDE SEQUENCE [LARGE SCALE GENOMIC DNA]</scope>
    <source>
        <strain evidence="2 3">AS3.13</strain>
    </source>
</reference>
<dbReference type="InterPro" id="IPR024409">
    <property type="entry name" value="DUF3833"/>
</dbReference>
<dbReference type="Pfam" id="PF12915">
    <property type="entry name" value="DUF3833"/>
    <property type="match status" value="1"/>
</dbReference>
<feature type="chain" id="PRO_5030702153" description="DUF3833 family protein" evidence="1">
    <location>
        <begin position="16"/>
        <end position="153"/>
    </location>
</feature>
<accession>A0A7X0MQZ0</accession>
<evidence type="ECO:0008006" key="4">
    <source>
        <dbReference type="Google" id="ProtNLM"/>
    </source>
</evidence>
<reference evidence="2 3" key="1">
    <citation type="submission" date="2020-08" db="EMBL/GenBank/DDBJ databases">
        <title>The Agave Microbiome: Exploring the role of microbial communities in plant adaptations to desert environments.</title>
        <authorList>
            <person name="Partida-Martinez L.P."/>
        </authorList>
    </citation>
    <scope>NUCLEOTIDE SEQUENCE [LARGE SCALE GENOMIC DNA]</scope>
    <source>
        <strain evidence="2 3">AS3.13</strain>
    </source>
</reference>
<evidence type="ECO:0000313" key="3">
    <source>
        <dbReference type="Proteomes" id="UP000522313"/>
    </source>
</evidence>
<evidence type="ECO:0000313" key="2">
    <source>
        <dbReference type="EMBL" id="MBB6506645.1"/>
    </source>
</evidence>
<keyword evidence="1" id="KW-0732">Signal</keyword>
<dbReference type="AlphaFoldDB" id="A0A7X0MQZ0"/>
<dbReference type="Proteomes" id="UP000522313">
    <property type="component" value="Unassembled WGS sequence"/>
</dbReference>
<feature type="signal peptide" evidence="1">
    <location>
        <begin position="1"/>
        <end position="15"/>
    </location>
</feature>
<comment type="caution">
    <text evidence="2">The sequence shown here is derived from an EMBL/GenBank/DDBJ whole genome shotgun (WGS) entry which is preliminary data.</text>
</comment>
<proteinExistence type="predicted"/>
<protein>
    <recommendedName>
        <fullName evidence="4">DUF3833 family protein</fullName>
    </recommendedName>
</protein>
<name>A0A7X0MQZ0_9SPHN</name>
<sequence length="153" mass="16673">MLLLLALAGATAAPAFDPLRFFTGATRGTAQLKVILRAAKPVTVRGTGRRQPDGALVLDQWVTEGDKPPRARRWLLRETAPGRYAGTLTDARGPVTGALQGRTLRLSFTSDGGFRVRQTLTLQPDGRTLANRLEARRFGIRVAVLTERIVKVD</sequence>
<gene>
    <name evidence="2" type="ORF">F4693_003652</name>
</gene>
<evidence type="ECO:0000256" key="1">
    <source>
        <dbReference type="SAM" id="SignalP"/>
    </source>
</evidence>
<dbReference type="EMBL" id="JACHBT010000030">
    <property type="protein sequence ID" value="MBB6506645.1"/>
    <property type="molecule type" value="Genomic_DNA"/>
</dbReference>
<dbReference type="RefSeq" id="WP_184508562.1">
    <property type="nucleotide sequence ID" value="NZ_JACHBT010000030.1"/>
</dbReference>